<evidence type="ECO:0000256" key="10">
    <source>
        <dbReference type="ARBA" id="ARBA00023180"/>
    </source>
</evidence>
<proteinExistence type="inferred from homology"/>
<evidence type="ECO:0000256" key="8">
    <source>
        <dbReference type="ARBA" id="ARBA00023145"/>
    </source>
</evidence>
<keyword evidence="10" id="KW-0325">Glycoprotein</keyword>
<dbReference type="GO" id="GO:0008239">
    <property type="term" value="F:dipeptidyl-peptidase activity"/>
    <property type="evidence" value="ECO:0007669"/>
    <property type="project" value="TreeGrafter"/>
</dbReference>
<evidence type="ECO:0000256" key="16">
    <source>
        <dbReference type="ARBA" id="ARBA00076475"/>
    </source>
</evidence>
<evidence type="ECO:0000256" key="12">
    <source>
        <dbReference type="ARBA" id="ARBA00052013"/>
    </source>
</evidence>
<dbReference type="FunFam" id="1.20.120.980:FF:000002">
    <property type="entry name" value="lysosomal Pro-X carboxypeptidase"/>
    <property type="match status" value="1"/>
</dbReference>
<evidence type="ECO:0000256" key="18">
    <source>
        <dbReference type="SAM" id="SignalP"/>
    </source>
</evidence>
<dbReference type="EC" id="3.4.16.2" evidence="14"/>
<evidence type="ECO:0000256" key="6">
    <source>
        <dbReference type="ARBA" id="ARBA00022729"/>
    </source>
</evidence>
<keyword evidence="6 18" id="KW-0732">Signal</keyword>
<sequence>MIGSIGAAAAAICIIICTAALQVEAGGAEVKFKYEIKEFQVPLDHFSFLSNATFNIRYLYNDSFVDKKNAHTPIFFYTGNEGDIELFAQNTGFMWELAEKQRALLIFAEHRYYGKSLPFGASTFNASMPDHLAYFTVEQTLEDYAMLITFLRNDLPLPVVAFGGSYGGMLAAWFRMKYPHLVAGALAASAPILQFPGITDCDIFYRIVTSVFQNAYNSNCTTNIGRSWKTFETLGGTEAGKKQISDAFHLCNPIKNDADLKKFLDYIEEVYGNLAMVNYPYNSSFLAPLPAYPVRQVCFYLKDLHQNDADLLHAMASALAVYTNYTNSAKCLDISVNSNADDSGWNVQTCNQMVMPFCSNGTDTMFRPSNWNFKEFSDKCYKDYRLTPKPYDIILRYGGRNIETATNIIFSNGLLDPWSGGGVLQAPNNKVDIIILPEGAHHLDLRHSDPADPPSVRDARNKEASIIARWIQEFAY</sequence>
<dbReference type="Proteomes" id="UP001500889">
    <property type="component" value="Chromosome U"/>
</dbReference>
<comment type="catalytic activity">
    <reaction evidence="12">
        <text>Cleavage of a -Pro-|-Xaa bond to release a C-terminal amino acid.</text>
        <dbReference type="EC" id="3.4.16.2"/>
    </reaction>
</comment>
<evidence type="ECO:0000256" key="11">
    <source>
        <dbReference type="ARBA" id="ARBA00023228"/>
    </source>
</evidence>
<evidence type="ECO:0000256" key="5">
    <source>
        <dbReference type="ARBA" id="ARBA00022670"/>
    </source>
</evidence>
<dbReference type="PANTHER" id="PTHR11010">
    <property type="entry name" value="PROTEASE S28 PRO-X CARBOXYPEPTIDASE-RELATED"/>
    <property type="match status" value="1"/>
</dbReference>
<keyword evidence="8" id="KW-0865">Zymogen</keyword>
<accession>A0AAU9FFH2</accession>
<evidence type="ECO:0000256" key="7">
    <source>
        <dbReference type="ARBA" id="ARBA00022801"/>
    </source>
</evidence>
<dbReference type="Gene3D" id="3.40.50.1820">
    <property type="entry name" value="alpha/beta hydrolase"/>
    <property type="match status" value="1"/>
</dbReference>
<dbReference type="GO" id="GO:0004185">
    <property type="term" value="F:serine-type carboxypeptidase activity"/>
    <property type="evidence" value="ECO:0007669"/>
    <property type="project" value="UniProtKB-EC"/>
</dbReference>
<organism evidence="19 20">
    <name type="scientific">Drosophila madeirensis</name>
    <name type="common">Fruit fly</name>
    <dbReference type="NCBI Taxonomy" id="30013"/>
    <lineage>
        <taxon>Eukaryota</taxon>
        <taxon>Metazoa</taxon>
        <taxon>Ecdysozoa</taxon>
        <taxon>Arthropoda</taxon>
        <taxon>Hexapoda</taxon>
        <taxon>Insecta</taxon>
        <taxon>Pterygota</taxon>
        <taxon>Neoptera</taxon>
        <taxon>Endopterygota</taxon>
        <taxon>Diptera</taxon>
        <taxon>Brachycera</taxon>
        <taxon>Muscomorpha</taxon>
        <taxon>Ephydroidea</taxon>
        <taxon>Drosophilidae</taxon>
        <taxon>Drosophila</taxon>
        <taxon>Sophophora</taxon>
    </lineage>
</organism>
<gene>
    <name evidence="19" type="ORF">DMAD_12050</name>
</gene>
<keyword evidence="20" id="KW-1185">Reference proteome</keyword>
<evidence type="ECO:0000256" key="3">
    <source>
        <dbReference type="ARBA" id="ARBA00011738"/>
    </source>
</evidence>
<dbReference type="InterPro" id="IPR008758">
    <property type="entry name" value="Peptidase_S28"/>
</dbReference>
<keyword evidence="11" id="KW-0458">Lysosome</keyword>
<keyword evidence="4 19" id="KW-0121">Carboxypeptidase</keyword>
<evidence type="ECO:0000256" key="9">
    <source>
        <dbReference type="ARBA" id="ARBA00023157"/>
    </source>
</evidence>
<evidence type="ECO:0000313" key="19">
    <source>
        <dbReference type="EMBL" id="BFF94417.1"/>
    </source>
</evidence>
<dbReference type="PANTHER" id="PTHR11010:SF38">
    <property type="entry name" value="LYSOSOMAL PRO-X CARBOXYPEPTIDASE"/>
    <property type="match status" value="1"/>
</dbReference>
<dbReference type="GO" id="GO:0005764">
    <property type="term" value="C:lysosome"/>
    <property type="evidence" value="ECO:0007669"/>
    <property type="project" value="UniProtKB-SubCell"/>
</dbReference>
<dbReference type="EMBL" id="AP029264">
    <property type="protein sequence ID" value="BFF94417.1"/>
    <property type="molecule type" value="Genomic_DNA"/>
</dbReference>
<dbReference type="GO" id="GO:0006508">
    <property type="term" value="P:proteolysis"/>
    <property type="evidence" value="ECO:0007669"/>
    <property type="project" value="UniProtKB-KW"/>
</dbReference>
<dbReference type="InterPro" id="IPR042269">
    <property type="entry name" value="Ser_carbopepase_S28_SKS"/>
</dbReference>
<comment type="subcellular location">
    <subcellularLocation>
        <location evidence="1">Lysosome</location>
    </subcellularLocation>
</comment>
<evidence type="ECO:0000256" key="13">
    <source>
        <dbReference type="ARBA" id="ARBA00059701"/>
    </source>
</evidence>
<evidence type="ECO:0000256" key="14">
    <source>
        <dbReference type="ARBA" id="ARBA00066456"/>
    </source>
</evidence>
<name>A0AAU9FFH2_DROMD</name>
<protein>
    <recommendedName>
        <fullName evidence="15">Lysosomal Pro-X carboxypeptidase</fullName>
        <ecNumber evidence="14">3.4.16.2</ecNumber>
    </recommendedName>
    <alternativeName>
        <fullName evidence="17">Proline carboxypeptidase</fullName>
    </alternativeName>
    <alternativeName>
        <fullName evidence="16">Prolylcarboxypeptidase</fullName>
    </alternativeName>
</protein>
<keyword evidence="9" id="KW-1015">Disulfide bond</keyword>
<feature type="signal peptide" evidence="18">
    <location>
        <begin position="1"/>
        <end position="25"/>
    </location>
</feature>
<dbReference type="AlphaFoldDB" id="A0AAU9FFH2"/>
<evidence type="ECO:0000256" key="2">
    <source>
        <dbReference type="ARBA" id="ARBA00011079"/>
    </source>
</evidence>
<dbReference type="InterPro" id="IPR029058">
    <property type="entry name" value="AB_hydrolase_fold"/>
</dbReference>
<evidence type="ECO:0000256" key="4">
    <source>
        <dbReference type="ARBA" id="ARBA00022645"/>
    </source>
</evidence>
<dbReference type="Gene3D" id="1.20.120.980">
    <property type="entry name" value="Serine carboxypeptidase S28, SKS domain"/>
    <property type="match status" value="1"/>
</dbReference>
<comment type="function">
    <text evidence="13">Cleaves C-terminal amino acids linked to proline in peptides such as angiotensin II, III and des-Arg9-bradykinin. This cleavage occurs at acidic pH, but enzymatic activity is retained with some substrates at neutral pH.</text>
</comment>
<feature type="chain" id="PRO_5043549530" description="Lysosomal Pro-X carboxypeptidase" evidence="18">
    <location>
        <begin position="26"/>
        <end position="476"/>
    </location>
</feature>
<evidence type="ECO:0000256" key="1">
    <source>
        <dbReference type="ARBA" id="ARBA00004371"/>
    </source>
</evidence>
<keyword evidence="5" id="KW-0645">Protease</keyword>
<evidence type="ECO:0000313" key="20">
    <source>
        <dbReference type="Proteomes" id="UP001500889"/>
    </source>
</evidence>
<evidence type="ECO:0000256" key="15">
    <source>
        <dbReference type="ARBA" id="ARBA00073691"/>
    </source>
</evidence>
<dbReference type="SUPFAM" id="SSF53474">
    <property type="entry name" value="alpha/beta-Hydrolases"/>
    <property type="match status" value="1"/>
</dbReference>
<keyword evidence="7" id="KW-0378">Hydrolase</keyword>
<comment type="subunit">
    <text evidence="3">Homodimer.</text>
</comment>
<evidence type="ECO:0000256" key="17">
    <source>
        <dbReference type="ARBA" id="ARBA00076608"/>
    </source>
</evidence>
<comment type="similarity">
    <text evidence="2">Belongs to the peptidase S28 family.</text>
</comment>
<reference evidence="19 20" key="1">
    <citation type="submission" date="2024-02" db="EMBL/GenBank/DDBJ databases">
        <title>A chromosome-level genome assembly of Drosophila madeirensis, a fruit fly species endemic to Madeira island.</title>
        <authorList>
            <person name="Tomihara K."/>
            <person name="Llopart A."/>
            <person name="Yamamoto D."/>
        </authorList>
    </citation>
    <scope>NUCLEOTIDE SEQUENCE [LARGE SCALE GENOMIC DNA]</scope>
    <source>
        <strain evidence="19 20">RF1</strain>
    </source>
</reference>
<dbReference type="Pfam" id="PF05577">
    <property type="entry name" value="Peptidase_S28"/>
    <property type="match status" value="1"/>
</dbReference>